<keyword evidence="3" id="KW-1185">Reference proteome</keyword>
<gene>
    <name evidence="2" type="ORF">RN001_003685</name>
</gene>
<feature type="compositionally biased region" description="Basic and acidic residues" evidence="1">
    <location>
        <begin position="123"/>
        <end position="132"/>
    </location>
</feature>
<dbReference type="PANTHER" id="PTHR33480:SF5">
    <property type="entry name" value="SI:DKEY-51D8.9"/>
    <property type="match status" value="1"/>
</dbReference>
<protein>
    <submittedName>
        <fullName evidence="2">Uncharacterized protein</fullName>
    </submittedName>
</protein>
<reference evidence="3" key="1">
    <citation type="submission" date="2023-01" db="EMBL/GenBank/DDBJ databases">
        <title>Key to firefly adult light organ development and bioluminescence: homeobox transcription factors regulate luciferase expression and transportation to peroxisome.</title>
        <authorList>
            <person name="Fu X."/>
        </authorList>
    </citation>
    <scope>NUCLEOTIDE SEQUENCE [LARGE SCALE GENOMIC DNA]</scope>
</reference>
<evidence type="ECO:0000313" key="3">
    <source>
        <dbReference type="Proteomes" id="UP001353858"/>
    </source>
</evidence>
<comment type="caution">
    <text evidence="2">The sequence shown here is derived from an EMBL/GenBank/DDBJ whole genome shotgun (WGS) entry which is preliminary data.</text>
</comment>
<accession>A0AAN7SMG0</accession>
<sequence length="449" mass="51233">MVEAALALTLMTDNSAAESKVIVDECQNNLNKITEKDPENLMVSSIKHNSIEVIESEVPQIEQQEMDLNEIKGVLPEEFTAMESQNETHQEAEVLESNQSDFQQDQLHDLQLPGPSQIRKRQHSDSENHPFDSDDSVADPDFNNLAYNIYAIFKIMDGLIDIPGEMLEAENVREVEEINNIHGRNYQQRINPLNKYDDKDFRNLHLENNEFSCSLMWGLDQFEFLVNSCIPSRTLTGNGIVMPTLNNKAVAALSYSPLVTLENTNTASKKNYCMFCDKKVTSISRHFLSVHSTQPEIARIEKMTKNSKERREALRKLRARSNNFFNSNVTAEERIVTRRSFKTLQQDYLSCPSCFGLFASKNIAKHHRVCSGRIANMYPVTKVARLSAKYIPDDMPLENYLLDTLLSELRDGDSSTTIKDDYALRLFAKKLAVAHKSSKHLDFLRKSVK</sequence>
<evidence type="ECO:0000256" key="1">
    <source>
        <dbReference type="SAM" id="MobiDB-lite"/>
    </source>
</evidence>
<dbReference type="EMBL" id="JARPUR010000001">
    <property type="protein sequence ID" value="KAK4887414.1"/>
    <property type="molecule type" value="Genomic_DNA"/>
</dbReference>
<proteinExistence type="predicted"/>
<organism evidence="2 3">
    <name type="scientific">Aquatica leii</name>
    <dbReference type="NCBI Taxonomy" id="1421715"/>
    <lineage>
        <taxon>Eukaryota</taxon>
        <taxon>Metazoa</taxon>
        <taxon>Ecdysozoa</taxon>
        <taxon>Arthropoda</taxon>
        <taxon>Hexapoda</taxon>
        <taxon>Insecta</taxon>
        <taxon>Pterygota</taxon>
        <taxon>Neoptera</taxon>
        <taxon>Endopterygota</taxon>
        <taxon>Coleoptera</taxon>
        <taxon>Polyphaga</taxon>
        <taxon>Elateriformia</taxon>
        <taxon>Elateroidea</taxon>
        <taxon>Lampyridae</taxon>
        <taxon>Luciolinae</taxon>
        <taxon>Aquatica</taxon>
    </lineage>
</organism>
<dbReference type="Proteomes" id="UP001353858">
    <property type="component" value="Unassembled WGS sequence"/>
</dbReference>
<evidence type="ECO:0000313" key="2">
    <source>
        <dbReference type="EMBL" id="KAK4887414.1"/>
    </source>
</evidence>
<dbReference type="PANTHER" id="PTHR33480">
    <property type="entry name" value="SET DOMAIN-CONTAINING PROTEIN-RELATED"/>
    <property type="match status" value="1"/>
</dbReference>
<dbReference type="AlphaFoldDB" id="A0AAN7SMG0"/>
<feature type="region of interest" description="Disordered" evidence="1">
    <location>
        <begin position="116"/>
        <end position="138"/>
    </location>
</feature>
<name>A0AAN7SMG0_9COLE</name>